<dbReference type="InterPro" id="IPR015914">
    <property type="entry name" value="PAPs_N"/>
</dbReference>
<reference evidence="3 4" key="1">
    <citation type="submission" date="2019-11" db="EMBL/GenBank/DDBJ databases">
        <title>Spirosoma endbachense sp. nov., isolated from a natural salt meadow.</title>
        <authorList>
            <person name="Rojas J."/>
            <person name="Ambika Manirajan B."/>
            <person name="Ratering S."/>
            <person name="Suarez C."/>
            <person name="Geissler-Plaum R."/>
            <person name="Schnell S."/>
        </authorList>
    </citation>
    <scope>NUCLEOTIDE SEQUENCE [LARGE SCALE GENOMIC DNA]</scope>
    <source>
        <strain evidence="3 4">I-24</strain>
    </source>
</reference>
<evidence type="ECO:0000313" key="4">
    <source>
        <dbReference type="Proteomes" id="UP000464577"/>
    </source>
</evidence>
<dbReference type="Pfam" id="PF00149">
    <property type="entry name" value="Metallophos"/>
    <property type="match status" value="1"/>
</dbReference>
<dbReference type="Proteomes" id="UP000464577">
    <property type="component" value="Chromosome"/>
</dbReference>
<gene>
    <name evidence="3" type="ORF">GJR95_06880</name>
</gene>
<protein>
    <submittedName>
        <fullName evidence="3">Metallophosphoesterase</fullName>
    </submittedName>
</protein>
<keyword evidence="1" id="KW-0732">Signal</keyword>
<dbReference type="InterPro" id="IPR008963">
    <property type="entry name" value="Purple_acid_Pase-like_N"/>
</dbReference>
<dbReference type="Gene3D" id="3.60.21.10">
    <property type="match status" value="1"/>
</dbReference>
<dbReference type="InterPro" id="IPR003961">
    <property type="entry name" value="FN3_dom"/>
</dbReference>
<name>A0A6P1VQ59_9BACT</name>
<dbReference type="GO" id="GO:0046872">
    <property type="term" value="F:metal ion binding"/>
    <property type="evidence" value="ECO:0007669"/>
    <property type="project" value="InterPro"/>
</dbReference>
<dbReference type="KEGG" id="senf:GJR95_06880"/>
<dbReference type="InterPro" id="IPR029052">
    <property type="entry name" value="Metallo-depent_PP-like"/>
</dbReference>
<dbReference type="SUPFAM" id="SSF56300">
    <property type="entry name" value="Metallo-dependent phosphatases"/>
    <property type="match status" value="1"/>
</dbReference>
<dbReference type="SUPFAM" id="SSF49363">
    <property type="entry name" value="Purple acid phosphatase, N-terminal domain"/>
    <property type="match status" value="1"/>
</dbReference>
<sequence length="489" mass="54104">MERSLFRFSMIQSLRITQLIRLCTLVCGLITTAYAQSDGTLVRGPYLQKATPTSITFRWRTNPASVGVVRFGSSAGKLTKTTSETESRTDHEVTLTGLTPNTKYFYSVGTATASLQGSDQNYFYTFPTEGTAKKTRIWSLGDFGNRSARQYNVKNAFKNYVQSIGDPYIDLWLWLGDNAYNRGQDSEYQANVFSSDTGYSNDRFMKQTPIFATPGNHDYAGNNNLRVSLDIPYYQVVSHPTNAEAGGVPSGSESYYSFNYGNIHFVSLDSDRYDDSTFKASNVRFGEGSPQLAWLKRDLTAAQNNANITWVIAYWHHPPYTKGTHDSDTEKQLRDVRMNLLPVLEQFNVDLVMCGHSHVYERSGLLKGHYGDELTFDASQHITASAKTDLSSGSNAAEKKSFFVKNRKATANEGTIYVVNGDGGAGGGHIKTGTAQWPHNAMDVSYDGTGGSMYIEVDGDKLVAKMIAGDGSIQDQFTISKEASRSRPK</sequence>
<dbReference type="InterPro" id="IPR004843">
    <property type="entry name" value="Calcineurin-like_PHP"/>
</dbReference>
<feature type="domain" description="Fibronectin type-III" evidence="2">
    <location>
        <begin position="41"/>
        <end position="131"/>
    </location>
</feature>
<evidence type="ECO:0000259" key="2">
    <source>
        <dbReference type="PROSITE" id="PS50853"/>
    </source>
</evidence>
<evidence type="ECO:0000256" key="1">
    <source>
        <dbReference type="ARBA" id="ARBA00022729"/>
    </source>
</evidence>
<dbReference type="CDD" id="cd00063">
    <property type="entry name" value="FN3"/>
    <property type="match status" value="1"/>
</dbReference>
<dbReference type="GO" id="GO:0003993">
    <property type="term" value="F:acid phosphatase activity"/>
    <property type="evidence" value="ECO:0007669"/>
    <property type="project" value="InterPro"/>
</dbReference>
<evidence type="ECO:0000313" key="3">
    <source>
        <dbReference type="EMBL" id="QHV94754.1"/>
    </source>
</evidence>
<keyword evidence="4" id="KW-1185">Reference proteome</keyword>
<dbReference type="EMBL" id="CP045997">
    <property type="protein sequence ID" value="QHV94754.1"/>
    <property type="molecule type" value="Genomic_DNA"/>
</dbReference>
<proteinExistence type="predicted"/>
<dbReference type="Pfam" id="PF16656">
    <property type="entry name" value="Pur_ac_phosph_N"/>
    <property type="match status" value="1"/>
</dbReference>
<dbReference type="Gene3D" id="2.60.40.380">
    <property type="entry name" value="Purple acid phosphatase-like, N-terminal"/>
    <property type="match status" value="1"/>
</dbReference>
<accession>A0A6P1VQ59</accession>
<dbReference type="PROSITE" id="PS50853">
    <property type="entry name" value="FN3"/>
    <property type="match status" value="1"/>
</dbReference>
<organism evidence="3 4">
    <name type="scientific">Spirosoma endbachense</name>
    <dbReference type="NCBI Taxonomy" id="2666025"/>
    <lineage>
        <taxon>Bacteria</taxon>
        <taxon>Pseudomonadati</taxon>
        <taxon>Bacteroidota</taxon>
        <taxon>Cytophagia</taxon>
        <taxon>Cytophagales</taxon>
        <taxon>Cytophagaceae</taxon>
        <taxon>Spirosoma</taxon>
    </lineage>
</organism>
<dbReference type="PANTHER" id="PTHR45867:SF3">
    <property type="entry name" value="ACID PHOSPHATASE TYPE 7"/>
    <property type="match status" value="1"/>
</dbReference>
<dbReference type="AlphaFoldDB" id="A0A6P1VQ59"/>
<dbReference type="PANTHER" id="PTHR45867">
    <property type="entry name" value="PURPLE ACID PHOSPHATASE"/>
    <property type="match status" value="1"/>
</dbReference>